<dbReference type="EMBL" id="AYHA01000161">
    <property type="protein sequence ID" value="ESS00586.1"/>
    <property type="molecule type" value="Genomic_DNA"/>
</dbReference>
<comment type="caution">
    <text evidence="4">The sequence shown here is derived from an EMBL/GenBank/DDBJ whole genome shotgun (WGS) entry which is preliminary data.</text>
</comment>
<evidence type="ECO:0000313" key="5">
    <source>
        <dbReference type="Proteomes" id="UP000018412"/>
    </source>
</evidence>
<keyword evidence="2" id="KW-0175">Coiled coil</keyword>
<reference evidence="5" key="1">
    <citation type="submission" date="2013-10" db="EMBL/GenBank/DDBJ databases">
        <title>Draft genome sequence of Lactobacillus fermentum NB-22.</title>
        <authorList>
            <person name="Chaplin A.V."/>
            <person name="Shkoporov A.N."/>
            <person name="Khokhlova E.V."/>
            <person name="Efimov B.A."/>
            <person name="Kafarskaia L.I."/>
        </authorList>
    </citation>
    <scope>NUCLEOTIDE SEQUENCE [LARGE SCALE GENOMIC DNA]</scope>
    <source>
        <strain evidence="5">NB-22</strain>
    </source>
</reference>
<feature type="coiled-coil region" evidence="2">
    <location>
        <begin position="89"/>
        <end position="116"/>
    </location>
</feature>
<accession>A0A829LX83</accession>
<gene>
    <name evidence="4" type="ORF">NB22_09415</name>
</gene>
<protein>
    <submittedName>
        <fullName evidence="4">Tail protein</fullName>
    </submittedName>
</protein>
<feature type="domain" description="Phage tail tape measure protein" evidence="3">
    <location>
        <begin position="204"/>
        <end position="419"/>
    </location>
</feature>
<evidence type="ECO:0000256" key="1">
    <source>
        <dbReference type="ARBA" id="ARBA00022612"/>
    </source>
</evidence>
<dbReference type="PANTHER" id="PTHR37813:SF1">
    <property type="entry name" value="FELS-2 PROPHAGE PROTEIN"/>
    <property type="match status" value="1"/>
</dbReference>
<dbReference type="PANTHER" id="PTHR37813">
    <property type="entry name" value="FELS-2 PROPHAGE PROTEIN"/>
    <property type="match status" value="1"/>
</dbReference>
<organism evidence="4 5">
    <name type="scientific">Limosilactobacillus fermentum NB-22</name>
    <dbReference type="NCBI Taxonomy" id="1408443"/>
    <lineage>
        <taxon>Bacteria</taxon>
        <taxon>Bacillati</taxon>
        <taxon>Bacillota</taxon>
        <taxon>Bacilli</taxon>
        <taxon>Lactobacillales</taxon>
        <taxon>Lactobacillaceae</taxon>
        <taxon>Limosilactobacillus</taxon>
    </lineage>
</organism>
<keyword evidence="1" id="KW-1188">Viral release from host cell</keyword>
<evidence type="ECO:0000313" key="4">
    <source>
        <dbReference type="EMBL" id="ESS00586.1"/>
    </source>
</evidence>
<sequence length="1430" mass="152675">MAQSMGHIAATVSLDINPFKATNSQLRSMIRSTTSALKAQDAAIKGSEKSLNGMNKSYQLMGQQLHNYQAQMANAQKVMNDTSVSQSRRINVSNQYNKASAEVEKLRARMTALGKEITLQSSQWTKVSNSANKFGNTLTSIGSKASSVGSSMTRLLTAPIVAGLAYAGKQLVDYQDKMIKVRNIIRTSGESASETQASYNTMLKDSRKYSDKYGVSQIKIAQGYEDLVKRGYTSKAAIGVMDSELKASIATGDDFNDVIKVASETMESFGLATTKTGKPIKNSAVMQARSKKTLNELAYAADATSTDFQSLGIGMSYVGATAHQAGFKMSETAAAMGILSNNGLEADKAGTGLRKAINSLITPTANGQKALSKINLTTKDFLTNSGKVKSMSAIFKTLNSHMKGLSANEKQDIFHALFGTTGQQAGAILTENARRLGELNSEVEKANKSDYISTLSKKNLTSAKSQIAIAKESLTNAGMDIAKNVLPAITPLIQGVGKAAQAFGRLDPSVQKAIAKFVVFTAAAGPLMSILGKIVGFGGNATKAFGTLAGGIGRATSAAKLGGSTWQILKSGFSKSAYEAANFGSKATVAGSAATSAASGMATLGAGAETAWASTALAGASLSSLAIGAGIAVAAIGAGVAVWELWGKEASASAERTNRWGSDVGAAANKSLQKFQSMSSGIKGALTDMQTASQTTTKQMRSNFNSEFAQMERDAKKHLRGVEQAEKGMSTEVAAAVERQANKERKQYVNTLADAQDARTTANNILKTQPNGKVSDLSDTQRVMLANSQQQLMNDELKIWNITGEKRKKALAVLNQDITKMNRQQRNTTLADLRSETATMDNEYNKQANNLKKQLKKGTINQSEYRAGMKANEKALSDYVTKASAQYIKMAKANGQSTDQIKRDMQQAGLSYADGIKEIKRQSAEAERNLKSLAVSTEGLKGKTKKAADDWNKLVFDPKTGKVRTNAQEEVNKAVKSKNQWNEMKLLNKQGKMSTNAAQMVASALIANGQWDSMSWKEQSAWLHDKFSQTIVKALEDSGKWNSLTLDQKQAIVTSKGKVEMADNLVKFGVWNSLSLKQQEALVHTSGTKDVMDALDKMGKWNQLTPKQQEAIVNAKGGAELGQLLTKYGAWQGMPASVLKTVVAQDQASGNIQAANSAIQAWEKANPGMKYANAQDNASGSFGNALSKVWNWNGTSVNSKTAQGNDAASGPFGTAVGGVNRWNGTGANPKTATARDAASSAIQSAISKIKEWNVTNPVVHTIQTVYSFVTKGKKHANGTNYHTGGPMIVNDQKGPMFREMVQFPGQMPFVPFGRNVPINAPRGTKVLRASETARMFNGLPQYANGNTDAVSILSSLRAQPVTSVGNSGSAITTDQVNQLIIQTAQMVDSMGQMLGLNAAQLTAIKAGAFDKTHMYSVMGRDQIMFNTQQL</sequence>
<dbReference type="NCBIfam" id="TIGR01760">
    <property type="entry name" value="tape_meas_TP901"/>
    <property type="match status" value="1"/>
</dbReference>
<dbReference type="Proteomes" id="UP000018412">
    <property type="component" value="Unassembled WGS sequence"/>
</dbReference>
<proteinExistence type="predicted"/>
<evidence type="ECO:0000259" key="3">
    <source>
        <dbReference type="Pfam" id="PF10145"/>
    </source>
</evidence>
<dbReference type="InterPro" id="IPR010090">
    <property type="entry name" value="Phage_tape_meas"/>
</dbReference>
<evidence type="ECO:0000256" key="2">
    <source>
        <dbReference type="SAM" id="Coils"/>
    </source>
</evidence>
<reference evidence="4 5" key="2">
    <citation type="journal article" date="2015" name="Genome Announc.">
        <title>Draft Genome Sequence of Lactobacillus fermentum NB-22.</title>
        <authorList>
            <person name="Chaplin A.V."/>
            <person name="Shkoporov A.N."/>
            <person name="Efimov B.A."/>
            <person name="Pikina A.P."/>
            <person name="Borisova O.Y."/>
            <person name="Gladko I.A."/>
            <person name="Postnikova E.A."/>
            <person name="Lordkipanidze A.E."/>
            <person name="Kafarskaia L.I."/>
        </authorList>
    </citation>
    <scope>NUCLEOTIDE SEQUENCE [LARGE SCALE GENOMIC DNA]</scope>
    <source>
        <strain evidence="4 5">NB-22</strain>
    </source>
</reference>
<name>A0A829LX83_LIMFE</name>
<dbReference type="Pfam" id="PF10145">
    <property type="entry name" value="PhageMin_Tail"/>
    <property type="match status" value="1"/>
</dbReference>
<dbReference type="RefSeq" id="WP_023466892.1">
    <property type="nucleotide sequence ID" value="NZ_KI546276.1"/>
</dbReference>